<evidence type="ECO:0000313" key="2">
    <source>
        <dbReference type="Proteomes" id="UP001318040"/>
    </source>
</evidence>
<protein>
    <submittedName>
        <fullName evidence="3">Tumor suppressor candidate 2</fullName>
    </submittedName>
</protein>
<feature type="compositionally biased region" description="Low complexity" evidence="1">
    <location>
        <begin position="37"/>
        <end position="47"/>
    </location>
</feature>
<sequence length="151" mass="16437">MGGENSRLWRSSSRGPKRRSDGGGDAAPPNGTRKAQRCPGARGCSGCSACGAEAAQSPGRSVAQAGVRCSARPRLVLTRRSSMYFDEDGDLAHEFYEEKLVNSNGKRRAKLLRLCQNLIPQGMVRLDHPRIHVDFPVVICDARPDCNQRGD</sequence>
<dbReference type="PANTHER" id="PTHR15453:SF8">
    <property type="entry name" value="TUMOR SUPPRESSOR CANDIDATE 2"/>
    <property type="match status" value="1"/>
</dbReference>
<dbReference type="GeneID" id="116942354"/>
<dbReference type="CTD" id="11334"/>
<accession>A0AAJ7WTX7</accession>
<organism evidence="2 3">
    <name type="scientific">Petromyzon marinus</name>
    <name type="common">Sea lamprey</name>
    <dbReference type="NCBI Taxonomy" id="7757"/>
    <lineage>
        <taxon>Eukaryota</taxon>
        <taxon>Metazoa</taxon>
        <taxon>Chordata</taxon>
        <taxon>Craniata</taxon>
        <taxon>Vertebrata</taxon>
        <taxon>Cyclostomata</taxon>
        <taxon>Hyperoartia</taxon>
        <taxon>Petromyzontiformes</taxon>
        <taxon>Petromyzontidae</taxon>
        <taxon>Petromyzon</taxon>
    </lineage>
</organism>
<dbReference type="PANTHER" id="PTHR15453">
    <property type="entry name" value="TUMOR SUPPRESSOR CANDIDATE 2"/>
    <property type="match status" value="1"/>
</dbReference>
<name>A0AAJ7WTX7_PETMA</name>
<evidence type="ECO:0000256" key="1">
    <source>
        <dbReference type="SAM" id="MobiDB-lite"/>
    </source>
</evidence>
<dbReference type="GO" id="GO:0051881">
    <property type="term" value="P:regulation of mitochondrial membrane potential"/>
    <property type="evidence" value="ECO:0007669"/>
    <property type="project" value="TreeGrafter"/>
</dbReference>
<dbReference type="KEGG" id="pmrn:116942354"/>
<proteinExistence type="predicted"/>
<dbReference type="InterPro" id="IPR029393">
    <property type="entry name" value="FUS1"/>
</dbReference>
<dbReference type="AlphaFoldDB" id="A0AAJ7WTX7"/>
<keyword evidence="2" id="KW-1185">Reference proteome</keyword>
<dbReference type="GO" id="GO:0005739">
    <property type="term" value="C:mitochondrion"/>
    <property type="evidence" value="ECO:0007669"/>
    <property type="project" value="TreeGrafter"/>
</dbReference>
<dbReference type="Proteomes" id="UP001318040">
    <property type="component" value="Chromosome 14"/>
</dbReference>
<evidence type="ECO:0000313" key="3">
    <source>
        <dbReference type="RefSeq" id="XP_032810036.1"/>
    </source>
</evidence>
<dbReference type="Pfam" id="PF15000">
    <property type="entry name" value="TUSC2"/>
    <property type="match status" value="1"/>
</dbReference>
<gene>
    <name evidence="3" type="primary">TUSC2</name>
</gene>
<reference evidence="3" key="1">
    <citation type="submission" date="2025-08" db="UniProtKB">
        <authorList>
            <consortium name="RefSeq"/>
        </authorList>
    </citation>
    <scope>IDENTIFICATION</scope>
    <source>
        <tissue evidence="3">Sperm</tissue>
    </source>
</reference>
<feature type="region of interest" description="Disordered" evidence="1">
    <location>
        <begin position="1"/>
        <end position="47"/>
    </location>
</feature>
<dbReference type="RefSeq" id="XP_032810036.1">
    <property type="nucleotide sequence ID" value="XM_032954145.1"/>
</dbReference>